<accession>A0A914BWL4</accession>
<protein>
    <submittedName>
        <fullName evidence="2">Uncharacterized protein</fullName>
    </submittedName>
</protein>
<dbReference type="WBParaSite" id="ACRNAN_Path_1169.g4533.t1">
    <property type="protein sequence ID" value="ACRNAN_Path_1169.g4533.t1"/>
    <property type="gene ID" value="ACRNAN_Path_1169.g4533"/>
</dbReference>
<name>A0A914BWL4_9BILA</name>
<evidence type="ECO:0000313" key="1">
    <source>
        <dbReference type="Proteomes" id="UP000887540"/>
    </source>
</evidence>
<sequence>MISNVLLDVQTHIVKQRVTRMCLNASVKAAYCCILDALKNAPKAFTKAVPTACMMTKMLFGRMLKHKKISKSF</sequence>
<dbReference type="AlphaFoldDB" id="A0A914BWL4"/>
<evidence type="ECO:0000313" key="2">
    <source>
        <dbReference type="WBParaSite" id="ACRNAN_Path_1169.g4533.t1"/>
    </source>
</evidence>
<keyword evidence="1" id="KW-1185">Reference proteome</keyword>
<reference evidence="2" key="1">
    <citation type="submission" date="2022-11" db="UniProtKB">
        <authorList>
            <consortium name="WormBaseParasite"/>
        </authorList>
    </citation>
    <scope>IDENTIFICATION</scope>
</reference>
<dbReference type="Proteomes" id="UP000887540">
    <property type="component" value="Unplaced"/>
</dbReference>
<organism evidence="1 2">
    <name type="scientific">Acrobeloides nanus</name>
    <dbReference type="NCBI Taxonomy" id="290746"/>
    <lineage>
        <taxon>Eukaryota</taxon>
        <taxon>Metazoa</taxon>
        <taxon>Ecdysozoa</taxon>
        <taxon>Nematoda</taxon>
        <taxon>Chromadorea</taxon>
        <taxon>Rhabditida</taxon>
        <taxon>Tylenchina</taxon>
        <taxon>Cephalobomorpha</taxon>
        <taxon>Cephaloboidea</taxon>
        <taxon>Cephalobidae</taxon>
        <taxon>Acrobeloides</taxon>
    </lineage>
</organism>
<proteinExistence type="predicted"/>